<feature type="non-terminal residue" evidence="1">
    <location>
        <position position="181"/>
    </location>
</feature>
<feature type="non-terminal residue" evidence="1">
    <location>
        <position position="1"/>
    </location>
</feature>
<proteinExistence type="predicted"/>
<dbReference type="EMBL" id="JABBWK010000008">
    <property type="protein sequence ID" value="KAG1905039.1"/>
    <property type="molecule type" value="Genomic_DNA"/>
</dbReference>
<dbReference type="GeneID" id="64668047"/>
<gene>
    <name evidence="1" type="ORF">F5891DRAFT_918631</name>
</gene>
<accession>A0AAD4HRN4</accession>
<dbReference type="RefSeq" id="XP_041230614.1">
    <property type="nucleotide sequence ID" value="XM_041373749.1"/>
</dbReference>
<dbReference type="AlphaFoldDB" id="A0AAD4HRN4"/>
<evidence type="ECO:0000313" key="1">
    <source>
        <dbReference type="EMBL" id="KAG1905039.1"/>
    </source>
</evidence>
<keyword evidence="2" id="KW-1185">Reference proteome</keyword>
<sequence>WEIGGPEYSQFKMKARLGKYCTALNELECLVVMRLFELSKLSLSGTGYKLRQQISKALQQCSEAIRNAINRYNIQAVALNPLRPKISWKDIADYSFLGEFDLLRHSRTDIRTNNWAKPAHREATTKYFKLSRAHEEVMRLNVEIRRLRTAIHTEEIQTTAVIQDLLISDPRLARELQHHWR</sequence>
<evidence type="ECO:0000313" key="2">
    <source>
        <dbReference type="Proteomes" id="UP001195769"/>
    </source>
</evidence>
<dbReference type="Proteomes" id="UP001195769">
    <property type="component" value="Unassembled WGS sequence"/>
</dbReference>
<organism evidence="1 2">
    <name type="scientific">Suillus fuscotomentosus</name>
    <dbReference type="NCBI Taxonomy" id="1912939"/>
    <lineage>
        <taxon>Eukaryota</taxon>
        <taxon>Fungi</taxon>
        <taxon>Dikarya</taxon>
        <taxon>Basidiomycota</taxon>
        <taxon>Agaricomycotina</taxon>
        <taxon>Agaricomycetes</taxon>
        <taxon>Agaricomycetidae</taxon>
        <taxon>Boletales</taxon>
        <taxon>Suillineae</taxon>
        <taxon>Suillaceae</taxon>
        <taxon>Suillus</taxon>
    </lineage>
</organism>
<name>A0AAD4HRN4_9AGAM</name>
<comment type="caution">
    <text evidence="1">The sequence shown here is derived from an EMBL/GenBank/DDBJ whole genome shotgun (WGS) entry which is preliminary data.</text>
</comment>
<protein>
    <submittedName>
        <fullName evidence="1">Uncharacterized protein</fullName>
    </submittedName>
</protein>
<reference evidence="1" key="1">
    <citation type="journal article" date="2020" name="New Phytol.">
        <title>Comparative genomics reveals dynamic genome evolution in host specialist ectomycorrhizal fungi.</title>
        <authorList>
            <person name="Lofgren L.A."/>
            <person name="Nguyen N.H."/>
            <person name="Vilgalys R."/>
            <person name="Ruytinx J."/>
            <person name="Liao H.L."/>
            <person name="Branco S."/>
            <person name="Kuo A."/>
            <person name="LaButti K."/>
            <person name="Lipzen A."/>
            <person name="Andreopoulos W."/>
            <person name="Pangilinan J."/>
            <person name="Riley R."/>
            <person name="Hundley H."/>
            <person name="Na H."/>
            <person name="Barry K."/>
            <person name="Grigoriev I.V."/>
            <person name="Stajich J.E."/>
            <person name="Kennedy P.G."/>
        </authorList>
    </citation>
    <scope>NUCLEOTIDE SEQUENCE</scope>
    <source>
        <strain evidence="1">FC203</strain>
    </source>
</reference>